<dbReference type="AlphaFoldDB" id="M3EHB0"/>
<reference evidence="3" key="1">
    <citation type="journal article" date="2013" name="Genome Announc.">
        <title>Draft Genome Sequence of Streptomyces bottropensis ATCC 25435, a Bottromycin-Producing Actinomycete.</title>
        <authorList>
            <person name="Zhang H."/>
            <person name="Zhou W."/>
            <person name="Zhuang Y."/>
            <person name="Liang X."/>
            <person name="Liu T."/>
        </authorList>
    </citation>
    <scope>NUCLEOTIDE SEQUENCE [LARGE SCALE GENOMIC DNA]</scope>
    <source>
        <strain evidence="3">ATCC 25435</strain>
    </source>
</reference>
<accession>M3EHB0</accession>
<dbReference type="EMBL" id="KB405067">
    <property type="protein sequence ID" value="EMF55666.1"/>
    <property type="molecule type" value="Genomic_DNA"/>
</dbReference>
<dbReference type="RefSeq" id="WP_005478586.1">
    <property type="nucleotide sequence ID" value="NZ_KB405067.1"/>
</dbReference>
<proteinExistence type="predicted"/>
<protein>
    <submittedName>
        <fullName evidence="2">Uncharacterized protein</fullName>
    </submittedName>
</protein>
<evidence type="ECO:0000313" key="2">
    <source>
        <dbReference type="EMBL" id="EMF55666.1"/>
    </source>
</evidence>
<evidence type="ECO:0000256" key="1">
    <source>
        <dbReference type="SAM" id="MobiDB-lite"/>
    </source>
</evidence>
<dbReference type="Proteomes" id="UP000030760">
    <property type="component" value="Unassembled WGS sequence"/>
</dbReference>
<organism evidence="2 3">
    <name type="scientific">Streptomyces bottropensis ATCC 25435</name>
    <dbReference type="NCBI Taxonomy" id="1054862"/>
    <lineage>
        <taxon>Bacteria</taxon>
        <taxon>Bacillati</taxon>
        <taxon>Actinomycetota</taxon>
        <taxon>Actinomycetes</taxon>
        <taxon>Kitasatosporales</taxon>
        <taxon>Streptomycetaceae</taxon>
        <taxon>Streptomyces</taxon>
    </lineage>
</organism>
<name>M3EHB0_9ACTN</name>
<sequence>MISPEKIPSFTGDLVDLQQQIAAMRRAARAIREHGGDVHTRFQNLSSSYKAPEAGQLFATTQAVESRSSSFADDLETVATALTDYVVEVAGIVRQLEALRGQARVFVASVQGEDGLLQNWQKDQDKVDQHQAIWDAVNAAVAAFQQAEVTCADKITSLVDGTQWHINDGSPKQDNAYGFSADQLSAADKLPWGTPAHHEALPFGIDYHLEQFGISLKDNVVGAFEGVVNLFSSGEEGDATREGLLRVIVGAESYLLDPHGDRKPTFGPWQEQFMDESRPYAKEFAKGLVGWDDWADNPGKAAGTLVFNGLTLGAGPLGATAKGLSAAGKGGAGARVAGTLATVGEVLDPIGAAAKTVSTTARVLPTIRELTTGIRTATDAAAAADATHSVLRLSDGSEVRISDGQFIPGRNGVPDTTPARPEPPAAQRPPSVELPRDRELVGAGPRTNEATAHAGENQSPRAGPEATPDSRVGGDSHQSSAREASESGTGATRGSGSGHSAEGAHGSSDGPHHGGQGSGSGAASPDGSPADPPSGDDGVRADGDPTVPGEEPQSPGGASDEPPGIDPAKYAKNIDDVAQTHTGRMEPEQEAGVVAELERARMDARDQAGVLRSLRKDPYGAGVAEMISRGHLREVEGYDKLLDMCKKGPSKGDPKGMIPAAYMAMRLADDLQAQGVGRVGVELDTATFDLDVYTRHPDGSIDYGYQLKDVDRIDGIKSAAKKAAGQLAHEGVSHRVAILDVHQPMGSLTPKMFNEAEFHARRAGGTFLLRFTDGSITVPPNGPTFP</sequence>
<feature type="region of interest" description="Disordered" evidence="1">
    <location>
        <begin position="401"/>
        <end position="569"/>
    </location>
</feature>
<dbReference type="GeneID" id="96269767"/>
<gene>
    <name evidence="2" type="ORF">SBD_2979</name>
</gene>
<evidence type="ECO:0000313" key="3">
    <source>
        <dbReference type="Proteomes" id="UP000030760"/>
    </source>
</evidence>
<feature type="compositionally biased region" description="Low complexity" evidence="1">
    <location>
        <begin position="498"/>
        <end position="509"/>
    </location>
</feature>
<feature type="compositionally biased region" description="Low complexity" evidence="1">
    <location>
        <begin position="521"/>
        <end position="536"/>
    </location>
</feature>